<feature type="region of interest" description="Disordered" evidence="2">
    <location>
        <begin position="114"/>
        <end position="157"/>
    </location>
</feature>
<dbReference type="Proteomes" id="UP000232323">
    <property type="component" value="Unassembled WGS sequence"/>
</dbReference>
<dbReference type="GO" id="GO:0016020">
    <property type="term" value="C:membrane"/>
    <property type="evidence" value="ECO:0007669"/>
    <property type="project" value="UniProtKB-SubCell"/>
</dbReference>
<gene>
    <name evidence="5" type="ORF">CEUSTIGMA_g1558.t1</name>
</gene>
<keyword evidence="3" id="KW-0472">Membrane</keyword>
<accession>A0A250WTP5</accession>
<evidence type="ECO:0000256" key="3">
    <source>
        <dbReference type="SAM" id="Phobius"/>
    </source>
</evidence>
<sequence>MERHKACFTVRNTPVFRGYNPLRIRVRVVAEPDEDYHDSKTQDTASSGTLTIFLDNGGSVTIPAASVTLPRCNISRDSATFHTKYWKEPEFLEEDPEIPFTHSNHDTMIKVARISTESPSSSEHSEVHSRHESIMSTSEEHREATSSTRGTGVLDSQNTSALHEATYTTVSSQSRFLTNTAATSHLETHSQSLSHSTPSTHSPRESEVQNGLTPQHLESNNNLKVDSIPQEVSQQGNQHAQSVQQHPEMFGIPQPILVISMVSAALTMSSCVFNTLLPIYMVTELKMTMRSMGVFEGLMEAFSYIVRMFSGVVSDVMTSRKTAITLGFAMGAAAKFGMSGASEVSSLFAAKVVDRLANGVQAAPRDALISDLAPVASRGSCFGFAQSFRKWGSAVGAIMSFFLMKASGNNYQLIFLMAASVSLASCLAFVLLVPNHVRPVQKVPEEASQKVGQQPAAAQGFSLSKVWKDVMSMGSDFYRMLVVVGLYCSAHINESLLEARAIEVGFGKAESTLVIACLSMAVFIAAWPLGRLDDKYGPRVTFAVGMLAHIAADAILMLSGHYPWAVFASLAFMGVHMGVMNGPLLGIAVSKAPAHLRGTAFGIFYTVMAVIAMSANSFFGCLWHTFGAPTAFGTSAALTVATLIALPWLLPSQEQKTSQQQVQTA</sequence>
<feature type="compositionally biased region" description="Basic and acidic residues" evidence="2">
    <location>
        <begin position="123"/>
        <end position="144"/>
    </location>
</feature>
<evidence type="ECO:0000313" key="5">
    <source>
        <dbReference type="EMBL" id="GAX74109.1"/>
    </source>
</evidence>
<comment type="caution">
    <text evidence="5">The sequence shown here is derived from an EMBL/GenBank/DDBJ whole genome shotgun (WGS) entry which is preliminary data.</text>
</comment>
<dbReference type="GO" id="GO:0022857">
    <property type="term" value="F:transmembrane transporter activity"/>
    <property type="evidence" value="ECO:0007669"/>
    <property type="project" value="InterPro"/>
</dbReference>
<dbReference type="SUPFAM" id="SSF103473">
    <property type="entry name" value="MFS general substrate transporter"/>
    <property type="match status" value="1"/>
</dbReference>
<feature type="region of interest" description="Disordered" evidence="2">
    <location>
        <begin position="184"/>
        <end position="219"/>
    </location>
</feature>
<dbReference type="PROSITE" id="PS50850">
    <property type="entry name" value="MFS"/>
    <property type="match status" value="1"/>
</dbReference>
<evidence type="ECO:0000256" key="2">
    <source>
        <dbReference type="SAM" id="MobiDB-lite"/>
    </source>
</evidence>
<dbReference type="Pfam" id="PF07690">
    <property type="entry name" value="MFS_1"/>
    <property type="match status" value="1"/>
</dbReference>
<feature type="compositionally biased region" description="Polar residues" evidence="2">
    <location>
        <begin position="145"/>
        <end position="157"/>
    </location>
</feature>
<dbReference type="EMBL" id="BEGY01000006">
    <property type="protein sequence ID" value="GAX74109.1"/>
    <property type="molecule type" value="Genomic_DNA"/>
</dbReference>
<feature type="transmembrane region" description="Helical" evidence="3">
    <location>
        <begin position="413"/>
        <end position="433"/>
    </location>
</feature>
<organism evidence="5 6">
    <name type="scientific">Chlamydomonas eustigma</name>
    <dbReference type="NCBI Taxonomy" id="1157962"/>
    <lineage>
        <taxon>Eukaryota</taxon>
        <taxon>Viridiplantae</taxon>
        <taxon>Chlorophyta</taxon>
        <taxon>core chlorophytes</taxon>
        <taxon>Chlorophyceae</taxon>
        <taxon>CS clade</taxon>
        <taxon>Chlamydomonadales</taxon>
        <taxon>Chlamydomonadaceae</taxon>
        <taxon>Chlamydomonas</taxon>
    </lineage>
</organism>
<feature type="compositionally biased region" description="Polar residues" evidence="2">
    <location>
        <begin position="208"/>
        <end position="219"/>
    </location>
</feature>
<comment type="subcellular location">
    <subcellularLocation>
        <location evidence="1">Membrane</location>
        <topology evidence="1">Multi-pass membrane protein</topology>
    </subcellularLocation>
</comment>
<dbReference type="InterPro" id="IPR036259">
    <property type="entry name" value="MFS_trans_sf"/>
</dbReference>
<keyword evidence="6" id="KW-1185">Reference proteome</keyword>
<dbReference type="InterPro" id="IPR020846">
    <property type="entry name" value="MFS_dom"/>
</dbReference>
<feature type="transmembrane region" description="Helical" evidence="3">
    <location>
        <begin position="601"/>
        <end position="626"/>
    </location>
</feature>
<dbReference type="OrthoDB" id="5593012at2759"/>
<keyword evidence="3" id="KW-1133">Transmembrane helix</keyword>
<dbReference type="PANTHER" id="PTHR23518:SF2">
    <property type="entry name" value="MAJOR FACILITATOR SUPERFAMILY TRANSPORTER"/>
    <property type="match status" value="1"/>
</dbReference>
<feature type="compositionally biased region" description="Low complexity" evidence="2">
    <location>
        <begin position="189"/>
        <end position="201"/>
    </location>
</feature>
<dbReference type="InterPro" id="IPR011701">
    <property type="entry name" value="MFS"/>
</dbReference>
<reference evidence="5 6" key="1">
    <citation type="submission" date="2017-08" db="EMBL/GenBank/DDBJ databases">
        <title>Acidophilic green algal genome provides insights into adaptation to an acidic environment.</title>
        <authorList>
            <person name="Hirooka S."/>
            <person name="Hirose Y."/>
            <person name="Kanesaki Y."/>
            <person name="Higuchi S."/>
            <person name="Fujiwara T."/>
            <person name="Onuma R."/>
            <person name="Era A."/>
            <person name="Ohbayashi R."/>
            <person name="Uzuka A."/>
            <person name="Nozaki H."/>
            <person name="Yoshikawa H."/>
            <person name="Miyagishima S.Y."/>
        </authorList>
    </citation>
    <scope>NUCLEOTIDE SEQUENCE [LARGE SCALE GENOMIC DNA]</scope>
    <source>
        <strain evidence="5 6">NIES-2499</strain>
    </source>
</reference>
<evidence type="ECO:0000256" key="1">
    <source>
        <dbReference type="ARBA" id="ARBA00004141"/>
    </source>
</evidence>
<feature type="transmembrane region" description="Helical" evidence="3">
    <location>
        <begin position="632"/>
        <end position="650"/>
    </location>
</feature>
<evidence type="ECO:0000313" key="6">
    <source>
        <dbReference type="Proteomes" id="UP000232323"/>
    </source>
</evidence>
<dbReference type="AlphaFoldDB" id="A0A250WTP5"/>
<proteinExistence type="predicted"/>
<feature type="domain" description="Major facilitator superfamily (MFS) profile" evidence="4">
    <location>
        <begin position="255"/>
        <end position="654"/>
    </location>
</feature>
<protein>
    <recommendedName>
        <fullName evidence="4">Major facilitator superfamily (MFS) profile domain-containing protein</fullName>
    </recommendedName>
</protein>
<feature type="transmembrane region" description="Helical" evidence="3">
    <location>
        <begin position="513"/>
        <end position="530"/>
    </location>
</feature>
<dbReference type="Gene3D" id="1.20.1250.20">
    <property type="entry name" value="MFS general substrate transporter like domains"/>
    <property type="match status" value="1"/>
</dbReference>
<evidence type="ECO:0000259" key="4">
    <source>
        <dbReference type="PROSITE" id="PS50850"/>
    </source>
</evidence>
<dbReference type="STRING" id="1157962.A0A250WTP5"/>
<keyword evidence="3" id="KW-0812">Transmembrane</keyword>
<dbReference type="CDD" id="cd17370">
    <property type="entry name" value="MFS_MJ1317_like"/>
    <property type="match status" value="1"/>
</dbReference>
<name>A0A250WTP5_9CHLO</name>
<dbReference type="PANTHER" id="PTHR23518">
    <property type="entry name" value="C-METHYLTRANSFERASE"/>
    <property type="match status" value="1"/>
</dbReference>
<feature type="transmembrane region" description="Helical" evidence="3">
    <location>
        <begin position="566"/>
        <end position="589"/>
    </location>
</feature>